<sequence length="156" mass="17523">MTNDNNNLKSHVFGLLGTLHELPSKLSLLQRSPRLENVAGSDEFQRIERWAIELKTFIDQTFSELYRRIAMHTDAIVQLTDDRRVAVPVKKLGKLTMAEYADLRECAGQIENVSDVGDFLTWALKWGDGAAKAIQVRRAQILAATAELETYFSSAA</sequence>
<dbReference type="Proteomes" id="UP000192374">
    <property type="component" value="Unassembled WGS sequence"/>
</dbReference>
<dbReference type="EMBL" id="AP022583">
    <property type="protein sequence ID" value="BBY06027.1"/>
    <property type="molecule type" value="Genomic_DNA"/>
</dbReference>
<dbReference type="Proteomes" id="UP000466894">
    <property type="component" value="Chromosome"/>
</dbReference>
<reference evidence="1 4" key="2">
    <citation type="journal article" date="2019" name="Emerg. Microbes Infect.">
        <title>Comprehensive subspecies identification of 175 nontuberculous mycobacteria species based on 7547 genomic profiles.</title>
        <authorList>
            <person name="Matsumoto Y."/>
            <person name="Kinjo T."/>
            <person name="Motooka D."/>
            <person name="Nabeya D."/>
            <person name="Jung N."/>
            <person name="Uechi K."/>
            <person name="Horii T."/>
            <person name="Iida T."/>
            <person name="Fujita J."/>
            <person name="Nakamura S."/>
        </authorList>
    </citation>
    <scope>NUCLEOTIDE SEQUENCE [LARGE SCALE GENOMIC DNA]</scope>
    <source>
        <strain evidence="1 4">JCM 16367</strain>
    </source>
</reference>
<protein>
    <submittedName>
        <fullName evidence="1">Uncharacterized protein</fullName>
    </submittedName>
</protein>
<accession>A0A7I7PBQ1</accession>
<name>A0A7I7PBQ1_9MYCO</name>
<evidence type="ECO:0000313" key="3">
    <source>
        <dbReference type="Proteomes" id="UP000192374"/>
    </source>
</evidence>
<organism evidence="1 4">
    <name type="scientific">Mycobacterium noviomagense</name>
    <dbReference type="NCBI Taxonomy" id="459858"/>
    <lineage>
        <taxon>Bacteria</taxon>
        <taxon>Bacillati</taxon>
        <taxon>Actinomycetota</taxon>
        <taxon>Actinomycetes</taxon>
        <taxon>Mycobacteriales</taxon>
        <taxon>Mycobacteriaceae</taxon>
        <taxon>Mycobacterium</taxon>
    </lineage>
</organism>
<reference evidence="1" key="3">
    <citation type="submission" date="2020-02" db="EMBL/GenBank/DDBJ databases">
        <authorList>
            <person name="Matsumoto Y."/>
            <person name="Motooka D."/>
            <person name="Nakamura S."/>
        </authorList>
    </citation>
    <scope>NUCLEOTIDE SEQUENCE</scope>
    <source>
        <strain evidence="1">JCM 16367</strain>
    </source>
</reference>
<evidence type="ECO:0000313" key="4">
    <source>
        <dbReference type="Proteomes" id="UP000466894"/>
    </source>
</evidence>
<dbReference type="EMBL" id="MVIC01000046">
    <property type="protein sequence ID" value="ORB11641.1"/>
    <property type="molecule type" value="Genomic_DNA"/>
</dbReference>
<gene>
    <name evidence="2" type="ORF">BST37_18740</name>
    <name evidence="1" type="ORF">MNVI_13450</name>
</gene>
<dbReference type="AlphaFoldDB" id="A0A7I7PBQ1"/>
<dbReference type="RefSeq" id="WP_083089269.1">
    <property type="nucleotide sequence ID" value="NZ_AP022583.1"/>
</dbReference>
<dbReference type="KEGG" id="mnv:MNVI_13450"/>
<reference evidence="2 3" key="1">
    <citation type="submission" date="2017-02" db="EMBL/GenBank/DDBJ databases">
        <title>The new phylogeny of genus Mycobacterium.</title>
        <authorList>
            <person name="Tortoli E."/>
            <person name="Trovato A."/>
            <person name="Cirillo D.M."/>
        </authorList>
    </citation>
    <scope>NUCLEOTIDE SEQUENCE [LARGE SCALE GENOMIC DNA]</scope>
    <source>
        <strain evidence="2 3">DSM 45145</strain>
    </source>
</reference>
<proteinExistence type="predicted"/>
<keyword evidence="3" id="KW-1185">Reference proteome</keyword>
<evidence type="ECO:0000313" key="1">
    <source>
        <dbReference type="EMBL" id="BBY06027.1"/>
    </source>
</evidence>
<evidence type="ECO:0000313" key="2">
    <source>
        <dbReference type="EMBL" id="ORB11641.1"/>
    </source>
</evidence>